<evidence type="ECO:0000313" key="1">
    <source>
        <dbReference type="EMBL" id="KAK5624165.1"/>
    </source>
</evidence>
<sequence length="110" mass="12001">MGLFNRSAECRKQPDSLSKVSCCLTTNGEGQHTPNKAEQTGCMGENVNRLILSFNVGVYTVFIVQRRGSLSTAWSDIHLSMSTLGNLESEGMVFSSSVTSLRAWKKVPAN</sequence>
<accession>A0AAV9SS78</accession>
<dbReference type="EMBL" id="JAHHUM010000002">
    <property type="protein sequence ID" value="KAK5624165.1"/>
    <property type="molecule type" value="Genomic_DNA"/>
</dbReference>
<organism evidence="1 2">
    <name type="scientific">Crenichthys baileyi</name>
    <name type="common">White River springfish</name>
    <dbReference type="NCBI Taxonomy" id="28760"/>
    <lineage>
        <taxon>Eukaryota</taxon>
        <taxon>Metazoa</taxon>
        <taxon>Chordata</taxon>
        <taxon>Craniata</taxon>
        <taxon>Vertebrata</taxon>
        <taxon>Euteleostomi</taxon>
        <taxon>Actinopterygii</taxon>
        <taxon>Neopterygii</taxon>
        <taxon>Teleostei</taxon>
        <taxon>Neoteleostei</taxon>
        <taxon>Acanthomorphata</taxon>
        <taxon>Ovalentaria</taxon>
        <taxon>Atherinomorphae</taxon>
        <taxon>Cyprinodontiformes</taxon>
        <taxon>Goodeidae</taxon>
        <taxon>Crenichthys</taxon>
    </lineage>
</organism>
<evidence type="ECO:0000313" key="2">
    <source>
        <dbReference type="Proteomes" id="UP001311232"/>
    </source>
</evidence>
<dbReference type="AlphaFoldDB" id="A0AAV9SS78"/>
<keyword evidence="2" id="KW-1185">Reference proteome</keyword>
<gene>
    <name evidence="1" type="ORF">CRENBAI_002471</name>
</gene>
<proteinExistence type="predicted"/>
<name>A0AAV9SS78_9TELE</name>
<protein>
    <submittedName>
        <fullName evidence="1">Uncharacterized protein</fullName>
    </submittedName>
</protein>
<comment type="caution">
    <text evidence="1">The sequence shown here is derived from an EMBL/GenBank/DDBJ whole genome shotgun (WGS) entry which is preliminary data.</text>
</comment>
<reference evidence="1 2" key="1">
    <citation type="submission" date="2021-06" db="EMBL/GenBank/DDBJ databases">
        <authorList>
            <person name="Palmer J.M."/>
        </authorList>
    </citation>
    <scope>NUCLEOTIDE SEQUENCE [LARGE SCALE GENOMIC DNA]</scope>
    <source>
        <strain evidence="1 2">MEX-2019</strain>
        <tissue evidence="1">Muscle</tissue>
    </source>
</reference>
<dbReference type="Proteomes" id="UP001311232">
    <property type="component" value="Unassembled WGS sequence"/>
</dbReference>